<dbReference type="EMBL" id="JABCKI010001670">
    <property type="protein sequence ID" value="KAG5649076.1"/>
    <property type="molecule type" value="Genomic_DNA"/>
</dbReference>
<gene>
    <name evidence="1" type="ORF">H0H81_006476</name>
</gene>
<organism evidence="1 2">
    <name type="scientific">Sphagnurus paluster</name>
    <dbReference type="NCBI Taxonomy" id="117069"/>
    <lineage>
        <taxon>Eukaryota</taxon>
        <taxon>Fungi</taxon>
        <taxon>Dikarya</taxon>
        <taxon>Basidiomycota</taxon>
        <taxon>Agaricomycotina</taxon>
        <taxon>Agaricomycetes</taxon>
        <taxon>Agaricomycetidae</taxon>
        <taxon>Agaricales</taxon>
        <taxon>Tricholomatineae</taxon>
        <taxon>Lyophyllaceae</taxon>
        <taxon>Sphagnurus</taxon>
    </lineage>
</organism>
<evidence type="ECO:0000313" key="2">
    <source>
        <dbReference type="Proteomes" id="UP000717328"/>
    </source>
</evidence>
<dbReference type="Proteomes" id="UP000717328">
    <property type="component" value="Unassembled WGS sequence"/>
</dbReference>
<dbReference type="CDD" id="cd00303">
    <property type="entry name" value="retropepsin_like"/>
    <property type="match status" value="1"/>
</dbReference>
<dbReference type="OrthoDB" id="3040543at2759"/>
<sequence>MKTQNRFAALEQLYQDRVVAAKYRQKIDTQKKTTEKYRLPENRTDRIYLTPDEREKHLRQGLCFKCHKKGHRSMDHKDGFITKEEIRSTPASQEKPTEDPTEVAEDTILLNWFKKLDKTDQQEIQQKSETTLADDEEQLKMAIFLKFSREDRQKICNEMTKARANQWVAKIRAFVREFDECDRPAVIQEIKRLWGWNKKTPPAPPPVSLSPVITTDTDRQSMRIPISLETNQTIETKALVDSGAGGIFIDSRFAALHQFPLEPLDTPIRVWNADDTLNK</sequence>
<proteinExistence type="predicted"/>
<protein>
    <submittedName>
        <fullName evidence="1">Uncharacterized protein</fullName>
    </submittedName>
</protein>
<dbReference type="AlphaFoldDB" id="A0A9P7KEF1"/>
<feature type="non-terminal residue" evidence="1">
    <location>
        <position position="279"/>
    </location>
</feature>
<comment type="caution">
    <text evidence="1">The sequence shown here is derived from an EMBL/GenBank/DDBJ whole genome shotgun (WGS) entry which is preliminary data.</text>
</comment>
<reference evidence="1" key="2">
    <citation type="submission" date="2021-10" db="EMBL/GenBank/DDBJ databases">
        <title>Phylogenomics reveals ancestral predisposition of the termite-cultivated fungus Termitomyces towards a domesticated lifestyle.</title>
        <authorList>
            <person name="Auxier B."/>
            <person name="Grum-Grzhimaylo A."/>
            <person name="Cardenas M.E."/>
            <person name="Lodge J.D."/>
            <person name="Laessoe T."/>
            <person name="Pedersen O."/>
            <person name="Smith M.E."/>
            <person name="Kuyper T.W."/>
            <person name="Franco-Molano E.A."/>
            <person name="Baroni T.J."/>
            <person name="Aanen D.K."/>
        </authorList>
    </citation>
    <scope>NUCLEOTIDE SEQUENCE</scope>
    <source>
        <strain evidence="1">D49</strain>
    </source>
</reference>
<name>A0A9P7KEF1_9AGAR</name>
<accession>A0A9P7KEF1</accession>
<keyword evidence="2" id="KW-1185">Reference proteome</keyword>
<evidence type="ECO:0000313" key="1">
    <source>
        <dbReference type="EMBL" id="KAG5649076.1"/>
    </source>
</evidence>
<reference evidence="1" key="1">
    <citation type="submission" date="2021-02" db="EMBL/GenBank/DDBJ databases">
        <authorList>
            <person name="Nieuwenhuis M."/>
            <person name="Van De Peppel L.J.J."/>
        </authorList>
    </citation>
    <scope>NUCLEOTIDE SEQUENCE</scope>
    <source>
        <strain evidence="1">D49</strain>
    </source>
</reference>